<feature type="region of interest" description="Disordered" evidence="1">
    <location>
        <begin position="165"/>
        <end position="187"/>
    </location>
</feature>
<organism evidence="2 3">
    <name type="scientific">Cocos nucifera</name>
    <name type="common">Coconut palm</name>
    <dbReference type="NCBI Taxonomy" id="13894"/>
    <lineage>
        <taxon>Eukaryota</taxon>
        <taxon>Viridiplantae</taxon>
        <taxon>Streptophyta</taxon>
        <taxon>Embryophyta</taxon>
        <taxon>Tracheophyta</taxon>
        <taxon>Spermatophyta</taxon>
        <taxon>Magnoliopsida</taxon>
        <taxon>Liliopsida</taxon>
        <taxon>Arecaceae</taxon>
        <taxon>Arecoideae</taxon>
        <taxon>Cocoseae</taxon>
        <taxon>Attaleinae</taxon>
        <taxon>Cocos</taxon>
    </lineage>
</organism>
<feature type="compositionally biased region" description="Basic residues" evidence="1">
    <location>
        <begin position="20"/>
        <end position="29"/>
    </location>
</feature>
<gene>
    <name evidence="2" type="ORF">COCNU_05G004420</name>
</gene>
<reference evidence="2" key="2">
    <citation type="submission" date="2019-07" db="EMBL/GenBank/DDBJ databases">
        <authorList>
            <person name="Yang Y."/>
            <person name="Bocs S."/>
            <person name="Baudouin L."/>
        </authorList>
    </citation>
    <scope>NUCLEOTIDE SEQUENCE</scope>
    <source>
        <tissue evidence="2">Spear leaf of Hainan Tall coconut</tissue>
    </source>
</reference>
<accession>A0A8K0I8D3</accession>
<dbReference type="EMBL" id="CM017876">
    <property type="protein sequence ID" value="KAG1342213.1"/>
    <property type="molecule type" value="Genomic_DNA"/>
</dbReference>
<reference evidence="2" key="1">
    <citation type="journal article" date="2017" name="Gigascience">
        <title>The genome draft of coconut (Cocos nucifera).</title>
        <authorList>
            <person name="Xiao Y."/>
            <person name="Xu P."/>
            <person name="Fan H."/>
            <person name="Baudouin L."/>
            <person name="Xia W."/>
            <person name="Bocs S."/>
            <person name="Xu J."/>
            <person name="Li Q."/>
            <person name="Guo A."/>
            <person name="Zhou L."/>
            <person name="Li J."/>
            <person name="Wu Y."/>
            <person name="Ma Z."/>
            <person name="Armero A."/>
            <person name="Issali A.E."/>
            <person name="Liu N."/>
            <person name="Peng M."/>
            <person name="Yang Y."/>
        </authorList>
    </citation>
    <scope>NUCLEOTIDE SEQUENCE</scope>
    <source>
        <tissue evidence="2">Spear leaf of Hainan Tall coconut</tissue>
    </source>
</reference>
<sequence>MAARRGKWHPPPVPTPRIIHLPRRSRLSRPPKAPAFKARPTTRLPPVSGRNLGALLDEERSFSGGHSERRARVEAAASSWESGRDSGEERWRFQAEMLRAECNFLRMEREVALRKLEKNRSQMEAALRSAMETLISGRSKIDRSENVGAVLDEKIQELEEKLEELHVESSGRRRGNNESFRELPRSSRRNFDRQASVLRRRLEKMADETSVREIREIAAEEKDDKENSPLQSGHRCRFPDVFPDVEMLRRRMEGLSKGMLERMEEYGFLLSNNSSSLSHSTTSCSSDSMRRFISGLRVIEHTDMAEKGRNHYQQQPQQHQQVQTIQNWLI</sequence>
<dbReference type="PANTHER" id="PTHR35468">
    <property type="entry name" value="MYOSIN-LIKE PROTEIN"/>
    <property type="match status" value="1"/>
</dbReference>
<feature type="compositionally biased region" description="Basic and acidic residues" evidence="1">
    <location>
        <begin position="57"/>
        <end position="73"/>
    </location>
</feature>
<dbReference type="AlphaFoldDB" id="A0A8K0I8D3"/>
<protein>
    <submittedName>
        <fullName evidence="2">Myosin-10-like</fullName>
    </submittedName>
</protein>
<dbReference type="OrthoDB" id="1921697at2759"/>
<evidence type="ECO:0000313" key="2">
    <source>
        <dbReference type="EMBL" id="KAG1342213.1"/>
    </source>
</evidence>
<feature type="region of interest" description="Disordered" evidence="1">
    <location>
        <begin position="1"/>
        <end position="86"/>
    </location>
</feature>
<proteinExistence type="predicted"/>
<evidence type="ECO:0000256" key="1">
    <source>
        <dbReference type="SAM" id="MobiDB-lite"/>
    </source>
</evidence>
<evidence type="ECO:0000313" key="3">
    <source>
        <dbReference type="Proteomes" id="UP000797356"/>
    </source>
</evidence>
<dbReference type="Proteomes" id="UP000797356">
    <property type="component" value="Chromosome 5"/>
</dbReference>
<keyword evidence="3" id="KW-1185">Reference proteome</keyword>
<dbReference type="PANTHER" id="PTHR35468:SF1">
    <property type="entry name" value="MYOSIN-LIKE PROTEIN"/>
    <property type="match status" value="1"/>
</dbReference>
<name>A0A8K0I8D3_COCNU</name>
<feature type="compositionally biased region" description="Low complexity" evidence="1">
    <location>
        <begin position="30"/>
        <end position="39"/>
    </location>
</feature>
<comment type="caution">
    <text evidence="2">The sequence shown here is derived from an EMBL/GenBank/DDBJ whole genome shotgun (WGS) entry which is preliminary data.</text>
</comment>